<dbReference type="RefSeq" id="WP_066335774.1">
    <property type="nucleotide sequence ID" value="NZ_CP017688.1"/>
</dbReference>
<sequence length="238" mass="26919">MATKLKIQIWSDVMCPYCYIGKRRIEAALAQFEHRDNVEIEWKSFQLDANFIASAEDSIVEHLAEKYRKDVHWAQEMMQSMTQNAKSAGLDFRLEKAIMANSFNAHRLLHLAKKYQLSNTMEEILFKAYLTDGKNVNDLVTLKELALQVGLPEQEVDAVLETDAYAKEVHADLEMAQNIGVKGVPFFVFDSKYAVSGAQEVDTFVKTLEKVWEDGHYNIPLEDLSAQDGASCGTQGCN</sequence>
<dbReference type="STRING" id="1763534.GCA_001831475_00331"/>
<accession>A0A1B9DX81</accession>
<reference evidence="2 3" key="1">
    <citation type="submission" date="2016-03" db="EMBL/GenBank/DDBJ databases">
        <authorList>
            <person name="Ploux O."/>
        </authorList>
    </citation>
    <scope>NUCLEOTIDE SEQUENCE [LARGE SCALE GENOMIC DNA]</scope>
    <source>
        <strain evidence="2 3">LPB0076</strain>
    </source>
</reference>
<name>A0A1B9DX81_9FLAO</name>
<dbReference type="PANTHER" id="PTHR13887:SF41">
    <property type="entry name" value="THIOREDOXIN SUPERFAMILY PROTEIN"/>
    <property type="match status" value="1"/>
</dbReference>
<protein>
    <submittedName>
        <fullName evidence="2">Disulfide bond formation protein DsbA</fullName>
    </submittedName>
</protein>
<dbReference type="AlphaFoldDB" id="A0A1B9DX81"/>
<dbReference type="PANTHER" id="PTHR13887">
    <property type="entry name" value="GLUTATHIONE S-TRANSFERASE KAPPA"/>
    <property type="match status" value="1"/>
</dbReference>
<dbReference type="Gene3D" id="3.40.30.10">
    <property type="entry name" value="Glutaredoxin"/>
    <property type="match status" value="1"/>
</dbReference>
<evidence type="ECO:0000313" key="2">
    <source>
        <dbReference type="EMBL" id="OCB74294.1"/>
    </source>
</evidence>
<dbReference type="SUPFAM" id="SSF52833">
    <property type="entry name" value="Thioredoxin-like"/>
    <property type="match status" value="1"/>
</dbReference>
<feature type="domain" description="DSBA-like thioredoxin" evidence="1">
    <location>
        <begin position="7"/>
        <end position="208"/>
    </location>
</feature>
<dbReference type="EMBL" id="LVEP01000038">
    <property type="protein sequence ID" value="OCB74294.1"/>
    <property type="molecule type" value="Genomic_DNA"/>
</dbReference>
<dbReference type="GO" id="GO:0016491">
    <property type="term" value="F:oxidoreductase activity"/>
    <property type="evidence" value="ECO:0007669"/>
    <property type="project" value="InterPro"/>
</dbReference>
<organism evidence="2 3">
    <name type="scientific">Flavobacterium crassostreae</name>
    <dbReference type="NCBI Taxonomy" id="1763534"/>
    <lineage>
        <taxon>Bacteria</taxon>
        <taxon>Pseudomonadati</taxon>
        <taxon>Bacteroidota</taxon>
        <taxon>Flavobacteriia</taxon>
        <taxon>Flavobacteriales</taxon>
        <taxon>Flavobacteriaceae</taxon>
        <taxon>Flavobacterium</taxon>
    </lineage>
</organism>
<evidence type="ECO:0000313" key="3">
    <source>
        <dbReference type="Proteomes" id="UP000093510"/>
    </source>
</evidence>
<dbReference type="OrthoDB" id="9799122at2"/>
<dbReference type="CDD" id="cd03024">
    <property type="entry name" value="DsbA_FrnE"/>
    <property type="match status" value="1"/>
</dbReference>
<dbReference type="Pfam" id="PF01323">
    <property type="entry name" value="DSBA"/>
    <property type="match status" value="1"/>
</dbReference>
<comment type="caution">
    <text evidence="2">The sequence shown here is derived from an EMBL/GenBank/DDBJ whole genome shotgun (WGS) entry which is preliminary data.</text>
</comment>
<keyword evidence="3" id="KW-1185">Reference proteome</keyword>
<gene>
    <name evidence="2" type="ORF">LPBF_09840</name>
</gene>
<dbReference type="InterPro" id="IPR001853">
    <property type="entry name" value="DSBA-like_thioredoxin_dom"/>
</dbReference>
<proteinExistence type="predicted"/>
<evidence type="ECO:0000259" key="1">
    <source>
        <dbReference type="Pfam" id="PF01323"/>
    </source>
</evidence>
<dbReference type="InterPro" id="IPR036249">
    <property type="entry name" value="Thioredoxin-like_sf"/>
</dbReference>
<dbReference type="Proteomes" id="UP000093510">
    <property type="component" value="Unassembled WGS sequence"/>
</dbReference>